<dbReference type="Proteomes" id="UP001064632">
    <property type="component" value="Chromosome"/>
</dbReference>
<evidence type="ECO:0000313" key="1">
    <source>
        <dbReference type="EMBL" id="UXI70270.1"/>
    </source>
</evidence>
<reference evidence="1" key="1">
    <citation type="submission" date="2022-09" db="EMBL/GenBank/DDBJ databases">
        <title>Tahibacter sp. nov., isolated from a fresh water.</title>
        <authorList>
            <person name="Baek J.H."/>
            <person name="Lee J.K."/>
            <person name="Kim J.M."/>
            <person name="Jeon C.O."/>
        </authorList>
    </citation>
    <scope>NUCLEOTIDE SEQUENCE</scope>
    <source>
        <strain evidence="1">W38</strain>
    </source>
</reference>
<proteinExistence type="predicted"/>
<dbReference type="RefSeq" id="WP_261697221.1">
    <property type="nucleotide sequence ID" value="NZ_CP104694.1"/>
</dbReference>
<accession>A0ABY6BPD7</accession>
<protein>
    <submittedName>
        <fullName evidence="1">Uncharacterized protein</fullName>
    </submittedName>
</protein>
<keyword evidence="2" id="KW-1185">Reference proteome</keyword>
<dbReference type="EMBL" id="CP104694">
    <property type="protein sequence ID" value="UXI70270.1"/>
    <property type="molecule type" value="Genomic_DNA"/>
</dbReference>
<organism evidence="1 2">
    <name type="scientific">Tahibacter amnicola</name>
    <dbReference type="NCBI Taxonomy" id="2976241"/>
    <lineage>
        <taxon>Bacteria</taxon>
        <taxon>Pseudomonadati</taxon>
        <taxon>Pseudomonadota</taxon>
        <taxon>Gammaproteobacteria</taxon>
        <taxon>Lysobacterales</taxon>
        <taxon>Rhodanobacteraceae</taxon>
        <taxon>Tahibacter</taxon>
    </lineage>
</organism>
<name>A0ABY6BPD7_9GAMM</name>
<evidence type="ECO:0000313" key="2">
    <source>
        <dbReference type="Proteomes" id="UP001064632"/>
    </source>
</evidence>
<gene>
    <name evidence="1" type="ORF">N4264_11735</name>
</gene>
<sequence>MVTVRLSAPERFAGRPVHLEIPLEGDGLAQRKSYLRESTIQFAVTAAAVGKGRVMLSASEIHAAAMAQLH</sequence>